<dbReference type="InterPro" id="IPR000177">
    <property type="entry name" value="Apple"/>
</dbReference>
<dbReference type="RefSeq" id="WP_252815874.1">
    <property type="nucleotide sequence ID" value="NZ_JAMXQS010000002.1"/>
</dbReference>
<dbReference type="Gene3D" id="3.50.4.10">
    <property type="entry name" value="Hepatocyte Growth Factor"/>
    <property type="match status" value="2"/>
</dbReference>
<proteinExistence type="predicted"/>
<reference evidence="6 7" key="1">
    <citation type="submission" date="2022-06" db="EMBL/GenBank/DDBJ databases">
        <title>Mesorhizobium sp. strain RP14 Genome sequencing and assembly.</title>
        <authorList>
            <person name="Kim I."/>
        </authorList>
    </citation>
    <scope>NUCLEOTIDE SEQUENCE [LARGE SCALE GENOMIC DNA]</scope>
    <source>
        <strain evidence="7">RP14(2022)</strain>
    </source>
</reference>
<dbReference type="PROSITE" id="PS51257">
    <property type="entry name" value="PROKAR_LIPOPROTEIN"/>
    <property type="match status" value="1"/>
</dbReference>
<evidence type="ECO:0000313" key="7">
    <source>
        <dbReference type="Proteomes" id="UP001205906"/>
    </source>
</evidence>
<feature type="domain" description="Apple" evidence="5">
    <location>
        <begin position="352"/>
        <end position="422"/>
    </location>
</feature>
<feature type="chain" id="PRO_5045405631" evidence="4">
    <location>
        <begin position="26"/>
        <end position="434"/>
    </location>
</feature>
<feature type="region of interest" description="Disordered" evidence="3">
    <location>
        <begin position="195"/>
        <end position="237"/>
    </location>
</feature>
<evidence type="ECO:0000313" key="6">
    <source>
        <dbReference type="EMBL" id="MCO6048755.1"/>
    </source>
</evidence>
<evidence type="ECO:0000256" key="3">
    <source>
        <dbReference type="SAM" id="MobiDB-lite"/>
    </source>
</evidence>
<dbReference type="PANTHER" id="PTHR33946">
    <property type="match status" value="1"/>
</dbReference>
<evidence type="ECO:0000256" key="4">
    <source>
        <dbReference type="SAM" id="SignalP"/>
    </source>
</evidence>
<evidence type="ECO:0000256" key="1">
    <source>
        <dbReference type="ARBA" id="ARBA00022737"/>
    </source>
</evidence>
<dbReference type="Pfam" id="PF00024">
    <property type="entry name" value="PAN_1"/>
    <property type="match status" value="1"/>
</dbReference>
<dbReference type="InterPro" id="IPR003609">
    <property type="entry name" value="Pan_app"/>
</dbReference>
<organism evidence="6 7">
    <name type="scientific">Mesorhizobium liriopis</name>
    <dbReference type="NCBI Taxonomy" id="2953882"/>
    <lineage>
        <taxon>Bacteria</taxon>
        <taxon>Pseudomonadati</taxon>
        <taxon>Pseudomonadota</taxon>
        <taxon>Alphaproteobacteria</taxon>
        <taxon>Hyphomicrobiales</taxon>
        <taxon>Phyllobacteriaceae</taxon>
        <taxon>Mesorhizobium</taxon>
    </lineage>
</organism>
<dbReference type="Gene3D" id="3.90.226.10">
    <property type="entry name" value="2-enoyl-CoA Hydratase, Chain A, domain 1"/>
    <property type="match status" value="1"/>
</dbReference>
<evidence type="ECO:0000256" key="2">
    <source>
        <dbReference type="ARBA" id="ARBA00023157"/>
    </source>
</evidence>
<gene>
    <name evidence="6" type="ORF">NGM99_03010</name>
</gene>
<feature type="domain" description="Apple" evidence="5">
    <location>
        <begin position="260"/>
        <end position="330"/>
    </location>
</feature>
<dbReference type="Pfam" id="PF14295">
    <property type="entry name" value="PAN_4"/>
    <property type="match status" value="1"/>
</dbReference>
<dbReference type="SUPFAM" id="SSF57414">
    <property type="entry name" value="Hairpin loop containing domain-like"/>
    <property type="match status" value="1"/>
</dbReference>
<feature type="signal peptide" evidence="4">
    <location>
        <begin position="1"/>
        <end position="25"/>
    </location>
</feature>
<dbReference type="SUPFAM" id="SSF52096">
    <property type="entry name" value="ClpP/crotonase"/>
    <property type="match status" value="1"/>
</dbReference>
<dbReference type="PANTHER" id="PTHR33946:SF4">
    <property type="entry name" value="COAGULATION FACTOR XI"/>
    <property type="match status" value="1"/>
</dbReference>
<protein>
    <submittedName>
        <fullName evidence="6">PAN domain-containing protein</fullName>
    </submittedName>
</protein>
<evidence type="ECO:0000259" key="5">
    <source>
        <dbReference type="SMART" id="SM00223"/>
    </source>
</evidence>
<dbReference type="CDD" id="cd01100">
    <property type="entry name" value="APPLE_Factor_XI_like"/>
    <property type="match status" value="2"/>
</dbReference>
<dbReference type="EMBL" id="JAMXQS010000002">
    <property type="protein sequence ID" value="MCO6048755.1"/>
    <property type="molecule type" value="Genomic_DNA"/>
</dbReference>
<sequence>MLSIVKLVVQALLTSFLLAMSCSFAAAGINRFGPFSVDSMRPDAIELNGEIDAGSALAFRRALTAAPNAKLIVLNSNGGLVQMGLLIADDVFQRKMATLIPAGSKCFSACSFIFLAGSERRADGQLGVHQISSDVPDLQSAQMSISDIIDVLHRFGTPTDVLTIMFRTPANDMYVFSSDEVAKYHINRSASDPIPAAPEAAAANPVTTAPGPSNAPTATTQAPGPAASPSPSDALASLNPNAASQLSVLEDYARRPTRLAMFTGLDFAGEDVGIEAVADAGACAQSCLAKGSQCKAFTFNIQTAPGQGPNCFLKASRGQADGNSVAVSGEFLTRSDPNPSAFSIGTIDPTTALHKNVDLVGADLSRRPHPKAKGARECRLACVANTSCLAFTFVAAKKECWLKSGIGQPRAAAGMVSGTKTYQTVSPATIIDLQ</sequence>
<comment type="caution">
    <text evidence="6">The sequence shown here is derived from an EMBL/GenBank/DDBJ whole genome shotgun (WGS) entry which is preliminary data.</text>
</comment>
<keyword evidence="4" id="KW-0732">Signal</keyword>
<name>A0ABT1C3H0_9HYPH</name>
<dbReference type="SMART" id="SM00223">
    <property type="entry name" value="APPLE"/>
    <property type="match status" value="2"/>
</dbReference>
<keyword evidence="1" id="KW-0677">Repeat</keyword>
<keyword evidence="7" id="KW-1185">Reference proteome</keyword>
<accession>A0ABT1C3H0</accession>
<dbReference type="Proteomes" id="UP001205906">
    <property type="component" value="Unassembled WGS sequence"/>
</dbReference>
<dbReference type="InterPro" id="IPR029045">
    <property type="entry name" value="ClpP/crotonase-like_dom_sf"/>
</dbReference>
<keyword evidence="2" id="KW-1015">Disulfide bond</keyword>